<dbReference type="Proteomes" id="UP001162131">
    <property type="component" value="Unassembled WGS sequence"/>
</dbReference>
<keyword evidence="3" id="KW-1185">Reference proteome</keyword>
<dbReference type="AlphaFoldDB" id="A0AAU9IPC3"/>
<gene>
    <name evidence="2" type="ORF">BSTOLATCC_MIC14588</name>
</gene>
<feature type="compositionally biased region" description="Low complexity" evidence="1">
    <location>
        <begin position="128"/>
        <end position="138"/>
    </location>
</feature>
<accession>A0AAU9IPC3</accession>
<feature type="region of interest" description="Disordered" evidence="1">
    <location>
        <begin position="120"/>
        <end position="199"/>
    </location>
</feature>
<reference evidence="2" key="1">
    <citation type="submission" date="2021-09" db="EMBL/GenBank/DDBJ databases">
        <authorList>
            <consortium name="AG Swart"/>
            <person name="Singh M."/>
            <person name="Singh A."/>
            <person name="Seah K."/>
            <person name="Emmerich C."/>
        </authorList>
    </citation>
    <scope>NUCLEOTIDE SEQUENCE</scope>
    <source>
        <strain evidence="2">ATCC30299</strain>
    </source>
</reference>
<proteinExistence type="predicted"/>
<evidence type="ECO:0000313" key="2">
    <source>
        <dbReference type="EMBL" id="CAG9315843.1"/>
    </source>
</evidence>
<evidence type="ECO:0000313" key="3">
    <source>
        <dbReference type="Proteomes" id="UP001162131"/>
    </source>
</evidence>
<evidence type="ECO:0000256" key="1">
    <source>
        <dbReference type="SAM" id="MobiDB-lite"/>
    </source>
</evidence>
<organism evidence="2 3">
    <name type="scientific">Blepharisma stoltei</name>
    <dbReference type="NCBI Taxonomy" id="1481888"/>
    <lineage>
        <taxon>Eukaryota</taxon>
        <taxon>Sar</taxon>
        <taxon>Alveolata</taxon>
        <taxon>Ciliophora</taxon>
        <taxon>Postciliodesmatophora</taxon>
        <taxon>Heterotrichea</taxon>
        <taxon>Heterotrichida</taxon>
        <taxon>Blepharismidae</taxon>
        <taxon>Blepharisma</taxon>
    </lineage>
</organism>
<feature type="compositionally biased region" description="Basic and acidic residues" evidence="1">
    <location>
        <begin position="179"/>
        <end position="199"/>
    </location>
</feature>
<dbReference type="EMBL" id="CAJZBQ010000014">
    <property type="protein sequence ID" value="CAG9315843.1"/>
    <property type="molecule type" value="Genomic_DNA"/>
</dbReference>
<sequence>MESNRSSSSVDLSLTSPLSFSKKWKPIRLKNLNEERAHMRTYGKNQESSANDSAFFSEETTLNLTASCIFNESFMKCKLQSPKFQRRSEVSLEHNESILALASAANQSLCSILKREKTKATNIENRHSQSSTSGSESSLALKESNGKNSKISKLGNDIKPVPSLKILQKTPDVSPIRPLPEKKSKIPQKEKKEIQKSPNEKTRVYKPILTKSEKFDIIFAEKILPVLLKSTKHKDKAIENHKPGPDNEVKAAEKPKGSIIINRVIKSQGKKK</sequence>
<protein>
    <submittedName>
        <fullName evidence="2">Uncharacterized protein</fullName>
    </submittedName>
</protein>
<comment type="caution">
    <text evidence="2">The sequence shown here is derived from an EMBL/GenBank/DDBJ whole genome shotgun (WGS) entry which is preliminary data.</text>
</comment>
<name>A0AAU9IPC3_9CILI</name>